<proteinExistence type="predicted"/>
<gene>
    <name evidence="1" type="ORF">FMOSSE_LOCUS1916</name>
</gene>
<evidence type="ECO:0000313" key="2">
    <source>
        <dbReference type="Proteomes" id="UP000789375"/>
    </source>
</evidence>
<accession>A0A9N8VRM6</accession>
<dbReference type="AlphaFoldDB" id="A0A9N8VRM6"/>
<sequence>MVKVMQSSKSHDKLDCLIFVLRNDEFYHKIFPLTVMDQV</sequence>
<protein>
    <submittedName>
        <fullName evidence="1">14257_t:CDS:1</fullName>
    </submittedName>
</protein>
<evidence type="ECO:0000313" key="1">
    <source>
        <dbReference type="EMBL" id="CAG8458546.1"/>
    </source>
</evidence>
<organism evidence="1 2">
    <name type="scientific">Funneliformis mosseae</name>
    <name type="common">Endomycorrhizal fungus</name>
    <name type="synonym">Glomus mosseae</name>
    <dbReference type="NCBI Taxonomy" id="27381"/>
    <lineage>
        <taxon>Eukaryota</taxon>
        <taxon>Fungi</taxon>
        <taxon>Fungi incertae sedis</taxon>
        <taxon>Mucoromycota</taxon>
        <taxon>Glomeromycotina</taxon>
        <taxon>Glomeromycetes</taxon>
        <taxon>Glomerales</taxon>
        <taxon>Glomeraceae</taxon>
        <taxon>Funneliformis</taxon>
    </lineage>
</organism>
<comment type="caution">
    <text evidence="1">The sequence shown here is derived from an EMBL/GenBank/DDBJ whole genome shotgun (WGS) entry which is preliminary data.</text>
</comment>
<name>A0A9N8VRM6_FUNMO</name>
<dbReference type="EMBL" id="CAJVPP010000229">
    <property type="protein sequence ID" value="CAG8458546.1"/>
    <property type="molecule type" value="Genomic_DNA"/>
</dbReference>
<keyword evidence="2" id="KW-1185">Reference proteome</keyword>
<reference evidence="1" key="1">
    <citation type="submission" date="2021-06" db="EMBL/GenBank/DDBJ databases">
        <authorList>
            <person name="Kallberg Y."/>
            <person name="Tangrot J."/>
            <person name="Rosling A."/>
        </authorList>
    </citation>
    <scope>NUCLEOTIDE SEQUENCE</scope>
    <source>
        <strain evidence="1">87-6 pot B 2015</strain>
    </source>
</reference>
<dbReference type="Proteomes" id="UP000789375">
    <property type="component" value="Unassembled WGS sequence"/>
</dbReference>